<dbReference type="SMART" id="SM00823">
    <property type="entry name" value="PKS_PP"/>
    <property type="match status" value="1"/>
</dbReference>
<dbReference type="NCBIfam" id="TIGR01733">
    <property type="entry name" value="AA-adenyl-dom"/>
    <property type="match status" value="1"/>
</dbReference>
<dbReference type="PROSITE" id="PS00455">
    <property type="entry name" value="AMP_BINDING"/>
    <property type="match status" value="1"/>
</dbReference>
<dbReference type="InterPro" id="IPR045851">
    <property type="entry name" value="AMP-bd_C_sf"/>
</dbReference>
<keyword evidence="6" id="KW-1185">Reference proteome</keyword>
<dbReference type="PANTHER" id="PTHR45527:SF1">
    <property type="entry name" value="FATTY ACID SYNTHASE"/>
    <property type="match status" value="1"/>
</dbReference>
<dbReference type="EMBL" id="JBBDHD010000119">
    <property type="protein sequence ID" value="MFH7599304.1"/>
    <property type="molecule type" value="Genomic_DNA"/>
</dbReference>
<feature type="domain" description="Carrier" evidence="4">
    <location>
        <begin position="750"/>
        <end position="832"/>
    </location>
</feature>
<dbReference type="Pfam" id="PF13193">
    <property type="entry name" value="AMP-binding_C"/>
    <property type="match status" value="1"/>
</dbReference>
<organism evidence="5 6">
    <name type="scientific">Streptomyces racemochromogenes</name>
    <dbReference type="NCBI Taxonomy" id="67353"/>
    <lineage>
        <taxon>Bacteria</taxon>
        <taxon>Bacillati</taxon>
        <taxon>Actinomycetota</taxon>
        <taxon>Actinomycetes</taxon>
        <taxon>Kitasatosporales</taxon>
        <taxon>Streptomycetaceae</taxon>
        <taxon>Streptomyces</taxon>
    </lineage>
</organism>
<dbReference type="SUPFAM" id="SSF47336">
    <property type="entry name" value="ACP-like"/>
    <property type="match status" value="1"/>
</dbReference>
<keyword evidence="2" id="KW-0597">Phosphoprotein</keyword>
<dbReference type="Pfam" id="PF00501">
    <property type="entry name" value="AMP-binding"/>
    <property type="match status" value="1"/>
</dbReference>
<dbReference type="Proteomes" id="UP001610631">
    <property type="component" value="Unassembled WGS sequence"/>
</dbReference>
<evidence type="ECO:0000256" key="2">
    <source>
        <dbReference type="ARBA" id="ARBA00022553"/>
    </source>
</evidence>
<protein>
    <submittedName>
        <fullName evidence="5">Amino acid adenylation domain-containing protein</fullName>
    </submittedName>
</protein>
<dbReference type="PANTHER" id="PTHR45527">
    <property type="entry name" value="NONRIBOSOMAL PEPTIDE SYNTHETASE"/>
    <property type="match status" value="1"/>
</dbReference>
<reference evidence="5 6" key="1">
    <citation type="submission" date="2024-03" db="EMBL/GenBank/DDBJ databases">
        <title>Whole genome sequencing of Streptomyces racemochromogenes, to identify antimicrobial biosynthetic gene clusters.</title>
        <authorList>
            <person name="Suryawanshi P."/>
            <person name="Krishnaraj P.U."/>
            <person name="Arun Y.P."/>
            <person name="Suryawanshi M.P."/>
            <person name="Rakshit O."/>
        </authorList>
    </citation>
    <scope>NUCLEOTIDE SEQUENCE [LARGE SCALE GENOMIC DNA]</scope>
    <source>
        <strain evidence="5 6">AUDT626</strain>
    </source>
</reference>
<accession>A0ABW7PLL2</accession>
<evidence type="ECO:0000313" key="6">
    <source>
        <dbReference type="Proteomes" id="UP001610631"/>
    </source>
</evidence>
<dbReference type="SUPFAM" id="SSF56801">
    <property type="entry name" value="Acetyl-CoA synthetase-like"/>
    <property type="match status" value="1"/>
</dbReference>
<dbReference type="Gene3D" id="3.40.50.12780">
    <property type="entry name" value="N-terminal domain of ligase-like"/>
    <property type="match status" value="1"/>
</dbReference>
<dbReference type="InterPro" id="IPR036736">
    <property type="entry name" value="ACP-like_sf"/>
</dbReference>
<keyword evidence="1" id="KW-0596">Phosphopantetheine</keyword>
<dbReference type="Gene3D" id="3.30.300.30">
    <property type="match status" value="1"/>
</dbReference>
<feature type="region of interest" description="Disordered" evidence="3">
    <location>
        <begin position="24"/>
        <end position="43"/>
    </location>
</feature>
<gene>
    <name evidence="5" type="ORF">WDV06_30035</name>
</gene>
<dbReference type="RefSeq" id="WP_395512953.1">
    <property type="nucleotide sequence ID" value="NZ_JBBDHD010000119.1"/>
</dbReference>
<name>A0ABW7PLL2_9ACTN</name>
<evidence type="ECO:0000256" key="1">
    <source>
        <dbReference type="ARBA" id="ARBA00022450"/>
    </source>
</evidence>
<dbReference type="InterPro" id="IPR042099">
    <property type="entry name" value="ANL_N_sf"/>
</dbReference>
<dbReference type="InterPro" id="IPR020806">
    <property type="entry name" value="PKS_PP-bd"/>
</dbReference>
<dbReference type="SUPFAM" id="SSF52777">
    <property type="entry name" value="CoA-dependent acyltransferases"/>
    <property type="match status" value="1"/>
</dbReference>
<dbReference type="InterPro" id="IPR025110">
    <property type="entry name" value="AMP-bd_C"/>
</dbReference>
<evidence type="ECO:0000313" key="5">
    <source>
        <dbReference type="EMBL" id="MFH7599304.1"/>
    </source>
</evidence>
<dbReference type="Gene3D" id="1.10.1200.10">
    <property type="entry name" value="ACP-like"/>
    <property type="match status" value="1"/>
</dbReference>
<sequence length="832" mass="90372">MVNGADEVGGVAGREYWRHVTRAGGHTPLPSWAGEPDSTGTGEIRAELDGEFPADGVGPLSGAPLLLAVHAKVVAALTGDRETVTGFQPAGGSALMARVVVDDGSWTELVEAATGTLYAIRGFAAQAPRGVSAMYDALVAERASDLPEELPDGVVLGVAVEDGRLLVRHRREVLDASAARRIAGYYVTALHRALTEPQAPHHARHLLGEEELRMQWERFAGPDRPLPEQRFHELFEEQVRLRPDAVAVVHGDRSLTYRELNRRANRIAWQLRREGLWGEDVVAVVTERDLDWAAAVLGVFKAGGAYLPVEPHFPASRIETMLRRSGCRQVLTVTDVSPGLAGAVAAMDADPACGADATPRVHRIDALPGDLAEQDPDLPVAADALAYIYFTSGSTGEPKGAMCEHAGFVNHLLAKIEDLEITEDTTVAQTAPQCFDISLWQLVSALVVGGRTRIVEQEAVLEIGRFTEILRTGRVHVVQLVPSYLEVLLTYLEGRTGLLPDLRMVSATGEALKKELVERWFEAFPHVPLVNAYGLTETSDDTNHEVMRTPPAGTSVPLGRPVRNVRIQVVDERLEPVPSGAPGEIVFHGVCVGRGYVNDPERTAAAFLTDPARPGGRVYRSGDFGRWAPDGRLEFHGRRDAQLKIRGFRIEIGEIENRMMRSEGVRDVAVVPVGSGEERTLVGYVTTADGREPVRLREQLAAVLPSYMVPARLIRLDTMPLTANGKIDKKELAQRAVDSAAQAPVAGPELPATDTERRLAELWSTALKVPVHRIARDAHFFELGGTSLTAVRLAIGLERLVTVVELATHPVLADLAEFLDRRMAERLATAAV</sequence>
<dbReference type="InterPro" id="IPR010071">
    <property type="entry name" value="AA_adenyl_dom"/>
</dbReference>
<comment type="caution">
    <text evidence="5">The sequence shown here is derived from an EMBL/GenBank/DDBJ whole genome shotgun (WGS) entry which is preliminary data.</text>
</comment>
<proteinExistence type="predicted"/>
<evidence type="ECO:0000259" key="4">
    <source>
        <dbReference type="PROSITE" id="PS50075"/>
    </source>
</evidence>
<evidence type="ECO:0000256" key="3">
    <source>
        <dbReference type="SAM" id="MobiDB-lite"/>
    </source>
</evidence>
<dbReference type="Pfam" id="PF00550">
    <property type="entry name" value="PP-binding"/>
    <property type="match status" value="1"/>
</dbReference>
<dbReference type="InterPro" id="IPR000873">
    <property type="entry name" value="AMP-dep_synth/lig_dom"/>
</dbReference>
<dbReference type="InterPro" id="IPR020845">
    <property type="entry name" value="AMP-binding_CS"/>
</dbReference>
<dbReference type="InterPro" id="IPR009081">
    <property type="entry name" value="PP-bd_ACP"/>
</dbReference>
<dbReference type="CDD" id="cd05930">
    <property type="entry name" value="A_NRPS"/>
    <property type="match status" value="1"/>
</dbReference>
<dbReference type="PROSITE" id="PS50075">
    <property type="entry name" value="CARRIER"/>
    <property type="match status" value="1"/>
</dbReference>